<reference evidence="14 15" key="1">
    <citation type="submission" date="2021-04" db="EMBL/GenBank/DDBJ databases">
        <authorList>
            <person name="Rodrigo-Torres L."/>
            <person name="Arahal R. D."/>
            <person name="Lucena T."/>
        </authorList>
    </citation>
    <scope>NUCLEOTIDE SEQUENCE [LARGE SCALE GENOMIC DNA]</scope>
    <source>
        <strain evidence="14 15">CECT 30171</strain>
    </source>
</reference>
<keyword evidence="10 12" id="KW-0408">Iron</keyword>
<comment type="subcellular location">
    <subcellularLocation>
        <location evidence="12">Cell inner membrane</location>
    </subcellularLocation>
    <subcellularLocation>
        <location evidence="1">Cell membrane</location>
        <topology evidence="1">Multi-pass membrane protein</topology>
    </subcellularLocation>
</comment>
<feature type="transmembrane region" description="Helical" evidence="12">
    <location>
        <begin position="99"/>
        <end position="122"/>
    </location>
</feature>
<feature type="transmembrane region" description="Helical" evidence="12">
    <location>
        <begin position="56"/>
        <end position="79"/>
    </location>
</feature>
<dbReference type="RefSeq" id="WP_407074554.1">
    <property type="nucleotide sequence ID" value="NZ_OU015430.1"/>
</dbReference>
<feature type="transmembrane region" description="Helical" evidence="12">
    <location>
        <begin position="406"/>
        <end position="434"/>
    </location>
</feature>
<organism evidence="14 15">
    <name type="scientific">Novilysobacter luteus</name>
    <dbReference type="NCBI Taxonomy" id="2822368"/>
    <lineage>
        <taxon>Bacteria</taxon>
        <taxon>Pseudomonadati</taxon>
        <taxon>Pseudomonadota</taxon>
        <taxon>Gammaproteobacteria</taxon>
        <taxon>Lysobacterales</taxon>
        <taxon>Lysobacteraceae</taxon>
        <taxon>Novilysobacter</taxon>
    </lineage>
</organism>
<sequence>MDADWFSPLFLSRVQFGFVISFHILFPAFTIGLASWLAFLEFRWLRTREDLWRDLYFFWLKIFAISFGMGVVSGIVMSFQFGTNWAVLSERAGNILGPLLSYEVLTAFFLEATFLGVMLFGWKRVSDRLHFFATCMVALGTLISTFWIISANSWMQTPQGHEIVDGVFMPVDWWAIIFNPSFPYRLAHMVLAAFITTCFVIGGVGAWYLRRGEHVAAGKRMLGLAVAFAIIAVPLQVGVGDLHGLNVAEHQPTKLAAMEGHWEEGEAGAGLPLVLFGWPNAAEERNDYAVEVPRLGSLVLTHSWDGTIEPLSAVPPSERPPVAPVFWGFRIMVGIGLAMLALVVASAWAWRRRWLYDSKWLLNGWRLMAPSGFVALLAGWYVVEIGRQPYVVYGLLRTSESVSPNIQAAAVLGSLITYAVAYAVIFGAGIWYLLALIRRGPLPHEPAPQHDEGERTPARPLSVGNRHGEATPGPAGTGDDADVIREAR</sequence>
<evidence type="ECO:0000256" key="12">
    <source>
        <dbReference type="PIRNR" id="PIRNR006446"/>
    </source>
</evidence>
<keyword evidence="15" id="KW-1185">Reference proteome</keyword>
<dbReference type="PIRSF" id="PIRSF006446">
    <property type="entry name" value="Cyt_quinol_oxidase_1"/>
    <property type="match status" value="1"/>
</dbReference>
<feature type="region of interest" description="Disordered" evidence="13">
    <location>
        <begin position="445"/>
        <end position="488"/>
    </location>
</feature>
<dbReference type="PANTHER" id="PTHR30365">
    <property type="entry name" value="CYTOCHROME D UBIQUINOL OXIDASE"/>
    <property type="match status" value="1"/>
</dbReference>
<dbReference type="InterPro" id="IPR002585">
    <property type="entry name" value="Cyt-d_ubiquinol_oxidase_su_1"/>
</dbReference>
<evidence type="ECO:0000256" key="11">
    <source>
        <dbReference type="ARBA" id="ARBA00023136"/>
    </source>
</evidence>
<accession>A0ABM8UCI3</accession>
<keyword evidence="7 12" id="KW-0479">Metal-binding</keyword>
<feature type="transmembrane region" description="Helical" evidence="12">
    <location>
        <begin position="362"/>
        <end position="383"/>
    </location>
</feature>
<keyword evidence="11 12" id="KW-0472">Membrane</keyword>
<keyword evidence="8 12" id="KW-0249">Electron transport</keyword>
<feature type="transmembrane region" description="Helical" evidence="12">
    <location>
        <begin position="221"/>
        <end position="239"/>
    </location>
</feature>
<evidence type="ECO:0000256" key="1">
    <source>
        <dbReference type="ARBA" id="ARBA00004651"/>
    </source>
</evidence>
<evidence type="ECO:0000256" key="6">
    <source>
        <dbReference type="ARBA" id="ARBA00022692"/>
    </source>
</evidence>
<evidence type="ECO:0000256" key="8">
    <source>
        <dbReference type="ARBA" id="ARBA00022982"/>
    </source>
</evidence>
<feature type="transmembrane region" description="Helical" evidence="12">
    <location>
        <begin position="129"/>
        <end position="149"/>
    </location>
</feature>
<keyword evidence="5 12" id="KW-0349">Heme</keyword>
<evidence type="ECO:0000313" key="15">
    <source>
        <dbReference type="Proteomes" id="UP000680116"/>
    </source>
</evidence>
<keyword evidence="3 12" id="KW-0813">Transport</keyword>
<feature type="compositionally biased region" description="Basic and acidic residues" evidence="13">
    <location>
        <begin position="447"/>
        <end position="457"/>
    </location>
</feature>
<dbReference type="EMBL" id="OU015430">
    <property type="protein sequence ID" value="CAG4968782.1"/>
    <property type="molecule type" value="Genomic_DNA"/>
</dbReference>
<evidence type="ECO:0000256" key="7">
    <source>
        <dbReference type="ARBA" id="ARBA00022723"/>
    </source>
</evidence>
<dbReference type="Proteomes" id="UP000680116">
    <property type="component" value="Chromosome"/>
</dbReference>
<proteinExistence type="inferred from homology"/>
<evidence type="ECO:0000256" key="10">
    <source>
        <dbReference type="ARBA" id="ARBA00023004"/>
    </source>
</evidence>
<dbReference type="Pfam" id="PF01654">
    <property type="entry name" value="Cyt_bd_oxida_I"/>
    <property type="match status" value="1"/>
</dbReference>
<evidence type="ECO:0000256" key="5">
    <source>
        <dbReference type="ARBA" id="ARBA00022617"/>
    </source>
</evidence>
<feature type="transmembrane region" description="Helical" evidence="12">
    <location>
        <begin position="186"/>
        <end position="209"/>
    </location>
</feature>
<keyword evidence="9 12" id="KW-1133">Transmembrane helix</keyword>
<protein>
    <submittedName>
        <fullName evidence="14">Cytochrome bd-II ubiquinol oxidase subunit 1</fullName>
    </submittedName>
</protein>
<keyword evidence="6 12" id="KW-0812">Transmembrane</keyword>
<name>A0ABM8UCI3_9GAMM</name>
<evidence type="ECO:0000313" key="14">
    <source>
        <dbReference type="EMBL" id="CAG4968782.1"/>
    </source>
</evidence>
<evidence type="ECO:0000256" key="2">
    <source>
        <dbReference type="ARBA" id="ARBA00009819"/>
    </source>
</evidence>
<evidence type="ECO:0000256" key="3">
    <source>
        <dbReference type="ARBA" id="ARBA00022448"/>
    </source>
</evidence>
<dbReference type="PANTHER" id="PTHR30365:SF14">
    <property type="entry name" value="CYTOCHROME BD MENAQUINOL OXIDASE SUBUNIT I-RELATED"/>
    <property type="match status" value="1"/>
</dbReference>
<gene>
    <name evidence="14" type="primary">appC</name>
    <name evidence="14" type="ORF">LYB30171_00345</name>
</gene>
<feature type="transmembrane region" description="Helical" evidence="12">
    <location>
        <begin position="20"/>
        <end position="44"/>
    </location>
</feature>
<feature type="transmembrane region" description="Helical" evidence="12">
    <location>
        <begin position="327"/>
        <end position="350"/>
    </location>
</feature>
<comment type="similarity">
    <text evidence="2 12">Belongs to the cytochrome ubiquinol oxidase subunit 1 family.</text>
</comment>
<evidence type="ECO:0000256" key="13">
    <source>
        <dbReference type="SAM" id="MobiDB-lite"/>
    </source>
</evidence>
<evidence type="ECO:0000256" key="4">
    <source>
        <dbReference type="ARBA" id="ARBA00022475"/>
    </source>
</evidence>
<keyword evidence="4 12" id="KW-1003">Cell membrane</keyword>
<evidence type="ECO:0000256" key="9">
    <source>
        <dbReference type="ARBA" id="ARBA00022989"/>
    </source>
</evidence>